<feature type="domain" description="DUF218" evidence="2">
    <location>
        <begin position="51"/>
        <end position="188"/>
    </location>
</feature>
<protein>
    <submittedName>
        <fullName evidence="3">YdcF family protein</fullName>
    </submittedName>
</protein>
<keyword evidence="1" id="KW-1133">Transmembrane helix</keyword>
<dbReference type="CDD" id="cd06259">
    <property type="entry name" value="YdcF-like"/>
    <property type="match status" value="1"/>
</dbReference>
<name>A0A926JU20_9FLAO</name>
<feature type="transmembrane region" description="Helical" evidence="1">
    <location>
        <begin position="9"/>
        <end position="28"/>
    </location>
</feature>
<dbReference type="Proteomes" id="UP000653730">
    <property type="component" value="Unassembled WGS sequence"/>
</dbReference>
<comment type="caution">
    <text evidence="3">The sequence shown here is derived from an EMBL/GenBank/DDBJ whole genome shotgun (WGS) entry which is preliminary data.</text>
</comment>
<gene>
    <name evidence="3" type="ORF">IBL28_14855</name>
</gene>
<dbReference type="Pfam" id="PF02698">
    <property type="entry name" value="DUF218"/>
    <property type="match status" value="1"/>
</dbReference>
<keyword evidence="4" id="KW-1185">Reference proteome</keyword>
<evidence type="ECO:0000313" key="4">
    <source>
        <dbReference type="Proteomes" id="UP000653730"/>
    </source>
</evidence>
<dbReference type="PANTHER" id="PTHR30336:SF6">
    <property type="entry name" value="INTEGRAL MEMBRANE PROTEIN"/>
    <property type="match status" value="1"/>
</dbReference>
<dbReference type="PANTHER" id="PTHR30336">
    <property type="entry name" value="INNER MEMBRANE PROTEIN, PROBABLE PERMEASE"/>
    <property type="match status" value="1"/>
</dbReference>
<keyword evidence="1" id="KW-0812">Transmembrane</keyword>
<organism evidence="3 4">
    <name type="scientific">Sinomicrobium weinanense</name>
    <dbReference type="NCBI Taxonomy" id="2842200"/>
    <lineage>
        <taxon>Bacteria</taxon>
        <taxon>Pseudomonadati</taxon>
        <taxon>Bacteroidota</taxon>
        <taxon>Flavobacteriia</taxon>
        <taxon>Flavobacteriales</taxon>
        <taxon>Flavobacteriaceae</taxon>
        <taxon>Sinomicrobium</taxon>
    </lineage>
</organism>
<dbReference type="EMBL" id="JACVDC010000052">
    <property type="protein sequence ID" value="MBC9797253.1"/>
    <property type="molecule type" value="Genomic_DNA"/>
</dbReference>
<keyword evidence="1" id="KW-0472">Membrane</keyword>
<evidence type="ECO:0000256" key="1">
    <source>
        <dbReference type="SAM" id="Phobius"/>
    </source>
</evidence>
<dbReference type="GO" id="GO:0005886">
    <property type="term" value="C:plasma membrane"/>
    <property type="evidence" value="ECO:0007669"/>
    <property type="project" value="TreeGrafter"/>
</dbReference>
<reference evidence="3 4" key="1">
    <citation type="submission" date="2020-09" db="EMBL/GenBank/DDBJ databases">
        <title>Sinomicrobium weinanense sp. nov., a halophilic bacteria isolated from saline-alkali soil.</title>
        <authorList>
            <person name="Wu P."/>
            <person name="Ren H."/>
            <person name="Mei Y."/>
            <person name="Liang Y."/>
            <person name="Chen Z."/>
        </authorList>
    </citation>
    <scope>NUCLEOTIDE SEQUENCE [LARGE SCALE GENOMIC DNA]</scope>
    <source>
        <strain evidence="3 4">FJxs</strain>
    </source>
</reference>
<dbReference type="InterPro" id="IPR003848">
    <property type="entry name" value="DUF218"/>
</dbReference>
<sequence length="199" mass="23014">MKYKRFLRILRWLIICGILLSVFCNLYINSYSAEFLHSDTTDLPKVKYGLVLGTSPYLIGGGENLYFKERIASAVKLYQSGHIKYIIVSGDTSDKYYNEPERMTKALLLKGVPENVILQDVKGTNTILSVKNYGKRFHNDPVIIITQKFHNQRAVFIARKWNIKALGYNTKKQSFSTDPKTHIREWLAKVKAFFEIQIL</sequence>
<evidence type="ECO:0000313" key="3">
    <source>
        <dbReference type="EMBL" id="MBC9797253.1"/>
    </source>
</evidence>
<accession>A0A926JU20</accession>
<dbReference type="InterPro" id="IPR051599">
    <property type="entry name" value="Cell_Envelope_Assoc"/>
</dbReference>
<dbReference type="AlphaFoldDB" id="A0A926JU20"/>
<dbReference type="RefSeq" id="WP_187966390.1">
    <property type="nucleotide sequence ID" value="NZ_JACVDC010000052.1"/>
</dbReference>
<proteinExistence type="predicted"/>
<evidence type="ECO:0000259" key="2">
    <source>
        <dbReference type="Pfam" id="PF02698"/>
    </source>
</evidence>